<protein>
    <submittedName>
        <fullName evidence="1">MBL fold metallo-hydrolase</fullName>
    </submittedName>
</protein>
<dbReference type="PANTHER" id="PTHR39189">
    <property type="entry name" value="UPF0173 METAL-DEPENDENT HYDROLASE YTKL"/>
    <property type="match status" value="1"/>
</dbReference>
<dbReference type="InterPro" id="IPR036866">
    <property type="entry name" value="RibonucZ/Hydroxyglut_hydro"/>
</dbReference>
<dbReference type="Gene3D" id="3.60.15.10">
    <property type="entry name" value="Ribonuclease Z/Hydroxyacylglutathione hydrolase-like"/>
    <property type="match status" value="1"/>
</dbReference>
<reference evidence="1 2" key="1">
    <citation type="journal article" date="2020" name="mSystems">
        <title>Defining Genomic and Predicted Metabolic Features of the Acetobacterium Genus.</title>
        <authorList>
            <person name="Ross D.E."/>
            <person name="Marshall C.W."/>
            <person name="Gulliver D."/>
            <person name="May H.D."/>
            <person name="Norman R.S."/>
        </authorList>
    </citation>
    <scope>NUCLEOTIDE SEQUENCE [LARGE SCALE GENOMIC DNA]</scope>
    <source>
        <strain evidence="1 2">DSM 8238</strain>
    </source>
</reference>
<dbReference type="SUPFAM" id="SSF56281">
    <property type="entry name" value="Metallo-hydrolase/oxidoreductase"/>
    <property type="match status" value="1"/>
</dbReference>
<dbReference type="Proteomes" id="UP000603234">
    <property type="component" value="Unassembled WGS sequence"/>
</dbReference>
<evidence type="ECO:0000313" key="2">
    <source>
        <dbReference type="Proteomes" id="UP000603234"/>
    </source>
</evidence>
<proteinExistence type="predicted"/>
<comment type="caution">
    <text evidence="1">The sequence shown here is derived from an EMBL/GenBank/DDBJ whole genome shotgun (WGS) entry which is preliminary data.</text>
</comment>
<dbReference type="Pfam" id="PF13483">
    <property type="entry name" value="Lactamase_B_3"/>
    <property type="match status" value="1"/>
</dbReference>
<accession>A0ABR6WRM3</accession>
<evidence type="ECO:0000313" key="1">
    <source>
        <dbReference type="EMBL" id="MBC3803177.1"/>
    </source>
</evidence>
<sequence length="212" mass="23735">MAKLLYQGHGSYRVVSKDGLVIYVDPYAGVGYDLSADIVLVTHEHADHNDLSLINKKKDCRILRAADMLVHGKYRKLEINGVMIEAVPAYNENHKRDCCVGYIITIDGIKIYASGDTSYTDFMQAKLSQAEIDYALLPIDGIFNMDVKEAEKCAKIINPRHTIPIHTSPVNKPSRLDKSGVSVPFDLKKAESLDVEGRIIMRPADEIELFEK</sequence>
<name>A0ABR6WRM3_9FIRM</name>
<keyword evidence="2" id="KW-1185">Reference proteome</keyword>
<dbReference type="EMBL" id="WJBC01000002">
    <property type="protein sequence ID" value="MBC3803177.1"/>
    <property type="molecule type" value="Genomic_DNA"/>
</dbReference>
<gene>
    <name evidence="1" type="ORF">GH808_01795</name>
</gene>
<dbReference type="PANTHER" id="PTHR39189:SF1">
    <property type="entry name" value="UPF0173 METAL-DEPENDENT HYDROLASE YTKL"/>
    <property type="match status" value="1"/>
</dbReference>
<dbReference type="RefSeq" id="WP_186841097.1">
    <property type="nucleotide sequence ID" value="NZ_WJBC01000002.1"/>
</dbReference>
<organism evidence="1 2">
    <name type="scientific">Acetobacterium fimetarium</name>
    <dbReference type="NCBI Taxonomy" id="52691"/>
    <lineage>
        <taxon>Bacteria</taxon>
        <taxon>Bacillati</taxon>
        <taxon>Bacillota</taxon>
        <taxon>Clostridia</taxon>
        <taxon>Eubacteriales</taxon>
        <taxon>Eubacteriaceae</taxon>
        <taxon>Acetobacterium</taxon>
    </lineage>
</organism>